<dbReference type="GO" id="GO:0006006">
    <property type="term" value="P:glucose metabolic process"/>
    <property type="evidence" value="ECO:0007669"/>
    <property type="project" value="TreeGrafter"/>
</dbReference>
<dbReference type="InterPro" id="IPR015443">
    <property type="entry name" value="Aldose_1-epimerase"/>
</dbReference>
<evidence type="ECO:0000256" key="10">
    <source>
        <dbReference type="PIRSR" id="PIRSR005096-3"/>
    </source>
</evidence>
<dbReference type="RefSeq" id="WP_176005214.1">
    <property type="nucleotide sequence ID" value="NZ_JABWMI010000006.1"/>
</dbReference>
<evidence type="ECO:0000256" key="1">
    <source>
        <dbReference type="ARBA" id="ARBA00001913"/>
    </source>
</evidence>
<reference evidence="11 12" key="1">
    <citation type="submission" date="2020-07" db="EMBL/GenBank/DDBJ databases">
        <authorList>
            <person name="Sun Q."/>
        </authorList>
    </citation>
    <scope>NUCLEOTIDE SEQUENCE [LARGE SCALE GENOMIC DNA]</scope>
    <source>
        <strain evidence="11 12">MAH-1</strain>
    </source>
</reference>
<evidence type="ECO:0000256" key="6">
    <source>
        <dbReference type="ARBA" id="ARBA00023235"/>
    </source>
</evidence>
<evidence type="ECO:0000256" key="7">
    <source>
        <dbReference type="ARBA" id="ARBA00023277"/>
    </source>
</evidence>
<evidence type="ECO:0000256" key="5">
    <source>
        <dbReference type="ARBA" id="ARBA00022837"/>
    </source>
</evidence>
<keyword evidence="5" id="KW-0106">Calcium</keyword>
<dbReference type="PANTHER" id="PTHR10091">
    <property type="entry name" value="ALDOSE-1-EPIMERASE"/>
    <property type="match status" value="1"/>
</dbReference>
<gene>
    <name evidence="11" type="ORF">HZF10_05680</name>
</gene>
<dbReference type="InterPro" id="IPR047215">
    <property type="entry name" value="Galactose_mutarotase-like"/>
</dbReference>
<keyword evidence="12" id="KW-1185">Reference proteome</keyword>
<feature type="binding site" evidence="10">
    <location>
        <begin position="194"/>
        <end position="196"/>
    </location>
    <ligand>
        <name>beta-D-galactose</name>
        <dbReference type="ChEBI" id="CHEBI:27667"/>
    </ligand>
</feature>
<evidence type="ECO:0000256" key="4">
    <source>
        <dbReference type="ARBA" id="ARBA00011245"/>
    </source>
</evidence>
<dbReference type="GO" id="GO:0033499">
    <property type="term" value="P:galactose catabolic process via UDP-galactose, Leloir pathway"/>
    <property type="evidence" value="ECO:0007669"/>
    <property type="project" value="TreeGrafter"/>
</dbReference>
<comment type="caution">
    <text evidence="11">The sequence shown here is derived from an EMBL/GenBank/DDBJ whole genome shotgun (WGS) entry which is preliminary data.</text>
</comment>
<evidence type="ECO:0000256" key="8">
    <source>
        <dbReference type="PIRNR" id="PIRNR005096"/>
    </source>
</evidence>
<comment type="pathway">
    <text evidence="2 8">Carbohydrate metabolism; hexose metabolism.</text>
</comment>
<sequence>MKLKQISNFVEPIFEKVFGFAEHEQAGLFTLQNAKGMQLRVSNFGATVTSLQVPLKSGEIVDVVPGFESLQQYVDSFSLPAAPYFGSVVGRYAGRIAGGRFCLNSKQIVLNANQGFNTLHGGNIGFSRKMWEVKRLLPGNNPSITLSLTSPDGDENFPGKLTVELSYTLTDDNEFVVEYKAITTEDTIVNLTHHSYFNLDGHDASVLGQQMTVNSRTMLEVDAENIPTGKFVDLTASDFDFSSAKFVPETIDNTFLLESAYGLAATLFSPKNKLKMSVYTNQPGVHIYVGGNCFGRIKGKDNTDYHNTSGICFETQNFPDAPNHKHFPSAVLKPDSIYHHKTIYKFQSS</sequence>
<dbReference type="CDD" id="cd09019">
    <property type="entry name" value="galactose_mutarotase_like"/>
    <property type="match status" value="1"/>
</dbReference>
<dbReference type="InterPro" id="IPR014718">
    <property type="entry name" value="GH-type_carb-bd"/>
</dbReference>
<comment type="similarity">
    <text evidence="3 8">Belongs to the aldose epimerase family.</text>
</comment>
<dbReference type="Proteomes" id="UP000535020">
    <property type="component" value="Unassembled WGS sequence"/>
</dbReference>
<evidence type="ECO:0000313" key="12">
    <source>
        <dbReference type="Proteomes" id="UP000535020"/>
    </source>
</evidence>
<dbReference type="NCBIfam" id="NF008277">
    <property type="entry name" value="PRK11055.1"/>
    <property type="match status" value="1"/>
</dbReference>
<dbReference type="GO" id="GO:0005737">
    <property type="term" value="C:cytoplasm"/>
    <property type="evidence" value="ECO:0007669"/>
    <property type="project" value="TreeGrafter"/>
</dbReference>
<evidence type="ECO:0000256" key="9">
    <source>
        <dbReference type="PIRSR" id="PIRSR005096-1"/>
    </source>
</evidence>
<accession>A0A7Y8Y112</accession>
<dbReference type="PANTHER" id="PTHR10091:SF0">
    <property type="entry name" value="GALACTOSE MUTAROTASE"/>
    <property type="match status" value="1"/>
</dbReference>
<evidence type="ECO:0000256" key="3">
    <source>
        <dbReference type="ARBA" id="ARBA00006206"/>
    </source>
</evidence>
<name>A0A7Y8Y112_9FLAO</name>
<keyword evidence="6 8" id="KW-0413">Isomerase</keyword>
<dbReference type="InterPro" id="IPR011013">
    <property type="entry name" value="Gal_mutarotase_sf_dom"/>
</dbReference>
<dbReference type="Gene3D" id="2.70.98.10">
    <property type="match status" value="1"/>
</dbReference>
<dbReference type="GO" id="GO:0004034">
    <property type="term" value="F:aldose 1-epimerase activity"/>
    <property type="evidence" value="ECO:0007669"/>
    <property type="project" value="UniProtKB-EC"/>
</dbReference>
<dbReference type="Pfam" id="PF01263">
    <property type="entry name" value="Aldose_epim"/>
    <property type="match status" value="1"/>
</dbReference>
<dbReference type="GO" id="GO:0030246">
    <property type="term" value="F:carbohydrate binding"/>
    <property type="evidence" value="ECO:0007669"/>
    <property type="project" value="InterPro"/>
</dbReference>
<organism evidence="11 12">
    <name type="scientific">Flavobacterium agri</name>
    <dbReference type="NCBI Taxonomy" id="2743471"/>
    <lineage>
        <taxon>Bacteria</taxon>
        <taxon>Pseudomonadati</taxon>
        <taxon>Bacteroidota</taxon>
        <taxon>Flavobacteriia</taxon>
        <taxon>Flavobacteriales</taxon>
        <taxon>Flavobacteriaceae</taxon>
        <taxon>Flavobacterium</taxon>
    </lineage>
</organism>
<dbReference type="AlphaFoldDB" id="A0A7Y8Y112"/>
<dbReference type="UniPathway" id="UPA00242"/>
<dbReference type="SUPFAM" id="SSF74650">
    <property type="entry name" value="Galactose mutarotase-like"/>
    <property type="match status" value="1"/>
</dbReference>
<feature type="active site" description="Proton acceptor" evidence="9">
    <location>
        <position position="314"/>
    </location>
</feature>
<evidence type="ECO:0000256" key="2">
    <source>
        <dbReference type="ARBA" id="ARBA00005028"/>
    </source>
</evidence>
<dbReference type="EMBL" id="JACBJI010000002">
    <property type="protein sequence ID" value="NYA70402.1"/>
    <property type="molecule type" value="Genomic_DNA"/>
</dbReference>
<comment type="subunit">
    <text evidence="4">Monomer.</text>
</comment>
<comment type="catalytic activity">
    <reaction evidence="8">
        <text>alpha-D-glucose = beta-D-glucose</text>
        <dbReference type="Rhea" id="RHEA:10264"/>
        <dbReference type="ChEBI" id="CHEBI:15903"/>
        <dbReference type="ChEBI" id="CHEBI:17925"/>
        <dbReference type="EC" id="5.1.3.3"/>
    </reaction>
</comment>
<dbReference type="EC" id="5.1.3.3" evidence="8"/>
<keyword evidence="7 8" id="KW-0119">Carbohydrate metabolism</keyword>
<dbReference type="PIRSF" id="PIRSF005096">
    <property type="entry name" value="GALM"/>
    <property type="match status" value="1"/>
</dbReference>
<comment type="cofactor">
    <cofactor evidence="1">
        <name>Ca(2+)</name>
        <dbReference type="ChEBI" id="CHEBI:29108"/>
    </cofactor>
</comment>
<proteinExistence type="inferred from homology"/>
<evidence type="ECO:0000313" key="11">
    <source>
        <dbReference type="EMBL" id="NYA70402.1"/>
    </source>
</evidence>
<feature type="active site" description="Proton donor" evidence="9">
    <location>
        <position position="194"/>
    </location>
</feature>
<dbReference type="InterPro" id="IPR008183">
    <property type="entry name" value="Aldose_1/G6P_1-epimerase"/>
</dbReference>
<protein>
    <recommendedName>
        <fullName evidence="8">Aldose 1-epimerase</fullName>
        <ecNumber evidence="8">5.1.3.3</ecNumber>
    </recommendedName>
</protein>